<reference evidence="1" key="1">
    <citation type="journal article" date="2014" name="Int. J. Syst. Evol. Microbiol.">
        <title>Complete genome sequence of Corynebacterium casei LMG S-19264T (=DSM 44701T), isolated from a smear-ripened cheese.</title>
        <authorList>
            <consortium name="US DOE Joint Genome Institute (JGI-PGF)"/>
            <person name="Walter F."/>
            <person name="Albersmeier A."/>
            <person name="Kalinowski J."/>
            <person name="Ruckert C."/>
        </authorList>
    </citation>
    <scope>NUCLEOTIDE SEQUENCE</scope>
    <source>
        <strain evidence="1">CGMCC 1.12751</strain>
    </source>
</reference>
<comment type="caution">
    <text evidence="1">The sequence shown here is derived from an EMBL/GenBank/DDBJ whole genome shotgun (WGS) entry which is preliminary data.</text>
</comment>
<protein>
    <recommendedName>
        <fullName evidence="3">STAS/SEC14 domain-containing protein</fullName>
    </recommendedName>
</protein>
<sequence>MTFENSKHFNLLPSSKIEFSFGTFFFLDKIVVSELNEGIHFDWDKIEQVISSIADHYGDNFKVAFLSNRMNSYSIEPQLWVDFYKDYNFIVATAIVAYNDFNFKNASLEKHFSQTSVKRCETLDEAIDWIQNLNEFN</sequence>
<accession>A0A917LQV5</accession>
<evidence type="ECO:0000313" key="2">
    <source>
        <dbReference type="Proteomes" id="UP000625976"/>
    </source>
</evidence>
<reference evidence="1" key="2">
    <citation type="submission" date="2020-09" db="EMBL/GenBank/DDBJ databases">
        <authorList>
            <person name="Sun Q."/>
            <person name="Zhou Y."/>
        </authorList>
    </citation>
    <scope>NUCLEOTIDE SEQUENCE</scope>
    <source>
        <strain evidence="1">CGMCC 1.12751</strain>
    </source>
</reference>
<evidence type="ECO:0000313" key="1">
    <source>
        <dbReference type="EMBL" id="GGG49922.1"/>
    </source>
</evidence>
<evidence type="ECO:0008006" key="3">
    <source>
        <dbReference type="Google" id="ProtNLM"/>
    </source>
</evidence>
<organism evidence="1 2">
    <name type="scientific">Bizionia arctica</name>
    <dbReference type="NCBI Taxonomy" id="1495645"/>
    <lineage>
        <taxon>Bacteria</taxon>
        <taxon>Pseudomonadati</taxon>
        <taxon>Bacteroidota</taxon>
        <taxon>Flavobacteriia</taxon>
        <taxon>Flavobacteriales</taxon>
        <taxon>Flavobacteriaceae</taxon>
        <taxon>Bizionia</taxon>
    </lineage>
</organism>
<proteinExistence type="predicted"/>
<dbReference type="Proteomes" id="UP000625976">
    <property type="component" value="Unassembled WGS sequence"/>
</dbReference>
<dbReference type="RefSeq" id="WP_188464625.1">
    <property type="nucleotide sequence ID" value="NZ_BMFQ01000002.1"/>
</dbReference>
<keyword evidence="2" id="KW-1185">Reference proteome</keyword>
<dbReference type="EMBL" id="BMFQ01000002">
    <property type="protein sequence ID" value="GGG49922.1"/>
    <property type="molecule type" value="Genomic_DNA"/>
</dbReference>
<dbReference type="AlphaFoldDB" id="A0A917LQV5"/>
<gene>
    <name evidence="1" type="ORF">GCM10010976_21560</name>
</gene>
<name>A0A917LQV5_9FLAO</name>